<dbReference type="OrthoDB" id="1923367at2759"/>
<evidence type="ECO:0000313" key="2">
    <source>
        <dbReference type="Proteomes" id="UP000489600"/>
    </source>
</evidence>
<organism evidence="1 2">
    <name type="scientific">Arabis nemorensis</name>
    <dbReference type="NCBI Taxonomy" id="586526"/>
    <lineage>
        <taxon>Eukaryota</taxon>
        <taxon>Viridiplantae</taxon>
        <taxon>Streptophyta</taxon>
        <taxon>Embryophyta</taxon>
        <taxon>Tracheophyta</taxon>
        <taxon>Spermatophyta</taxon>
        <taxon>Magnoliopsida</taxon>
        <taxon>eudicotyledons</taxon>
        <taxon>Gunneridae</taxon>
        <taxon>Pentapetalae</taxon>
        <taxon>rosids</taxon>
        <taxon>malvids</taxon>
        <taxon>Brassicales</taxon>
        <taxon>Brassicaceae</taxon>
        <taxon>Arabideae</taxon>
        <taxon>Arabis</taxon>
    </lineage>
</organism>
<comment type="caution">
    <text evidence="1">The sequence shown here is derived from an EMBL/GenBank/DDBJ whole genome shotgun (WGS) entry which is preliminary data.</text>
</comment>
<reference evidence="1" key="1">
    <citation type="submission" date="2019-07" db="EMBL/GenBank/DDBJ databases">
        <authorList>
            <person name="Dittberner H."/>
        </authorList>
    </citation>
    <scope>NUCLEOTIDE SEQUENCE [LARGE SCALE GENOMIC DNA]</scope>
</reference>
<keyword evidence="2" id="KW-1185">Reference proteome</keyword>
<name>A0A565BJV5_9BRAS</name>
<accession>A0A565BJV5</accession>
<protein>
    <submittedName>
        <fullName evidence="1">Uncharacterized protein</fullName>
    </submittedName>
</protein>
<evidence type="ECO:0000313" key="1">
    <source>
        <dbReference type="EMBL" id="VVB01912.1"/>
    </source>
</evidence>
<dbReference type="Proteomes" id="UP000489600">
    <property type="component" value="Unassembled WGS sequence"/>
</dbReference>
<dbReference type="AlphaFoldDB" id="A0A565BJV5"/>
<dbReference type="EMBL" id="CABITT030000004">
    <property type="protein sequence ID" value="VVB01912.1"/>
    <property type="molecule type" value="Genomic_DNA"/>
</dbReference>
<proteinExistence type="predicted"/>
<gene>
    <name evidence="1" type="ORF">ANE_LOCUS12356</name>
</gene>
<sequence>MHCSRGLSVHSLKSLGDKVIIEQLFTVRDFSEGKHCTLEDILYAIESSFELIVHEKQVLKFAIDTLNIAYTLLEDLFIQFKEVAKVGELLNFEACMDMIDLLYEKEEICVLL</sequence>